<keyword evidence="2" id="KW-1185">Reference proteome</keyword>
<dbReference type="InterPro" id="IPR001602">
    <property type="entry name" value="UPF0047_YjbQ-like"/>
</dbReference>
<organism evidence="1 2">
    <name type="scientific">Acorus calamus</name>
    <name type="common">Sweet flag</name>
    <dbReference type="NCBI Taxonomy" id="4465"/>
    <lineage>
        <taxon>Eukaryota</taxon>
        <taxon>Viridiplantae</taxon>
        <taxon>Streptophyta</taxon>
        <taxon>Embryophyta</taxon>
        <taxon>Tracheophyta</taxon>
        <taxon>Spermatophyta</taxon>
        <taxon>Magnoliopsida</taxon>
        <taxon>Liliopsida</taxon>
        <taxon>Acoraceae</taxon>
        <taxon>Acorus</taxon>
    </lineage>
</organism>
<dbReference type="PANTHER" id="PTHR30615:SF16">
    <property type="entry name" value="SECONDARY THIAMINE-PHOSPHATE SYNTHASE ENZYME"/>
    <property type="match status" value="1"/>
</dbReference>
<accession>A0AAV9EMH0</accession>
<dbReference type="Proteomes" id="UP001180020">
    <property type="component" value="Unassembled WGS sequence"/>
</dbReference>
<dbReference type="SUPFAM" id="SSF111038">
    <property type="entry name" value="YjbQ-like"/>
    <property type="match status" value="1"/>
</dbReference>
<reference evidence="1" key="1">
    <citation type="journal article" date="2023" name="Nat. Commun.">
        <title>Diploid and tetraploid genomes of Acorus and the evolution of monocots.</title>
        <authorList>
            <person name="Ma L."/>
            <person name="Liu K.W."/>
            <person name="Li Z."/>
            <person name="Hsiao Y.Y."/>
            <person name="Qi Y."/>
            <person name="Fu T."/>
            <person name="Tang G.D."/>
            <person name="Zhang D."/>
            <person name="Sun W.H."/>
            <person name="Liu D.K."/>
            <person name="Li Y."/>
            <person name="Chen G.Z."/>
            <person name="Liu X.D."/>
            <person name="Liao X.Y."/>
            <person name="Jiang Y.T."/>
            <person name="Yu X."/>
            <person name="Hao Y."/>
            <person name="Huang J."/>
            <person name="Zhao X.W."/>
            <person name="Ke S."/>
            <person name="Chen Y.Y."/>
            <person name="Wu W.L."/>
            <person name="Hsu J.L."/>
            <person name="Lin Y.F."/>
            <person name="Huang M.D."/>
            <person name="Li C.Y."/>
            <person name="Huang L."/>
            <person name="Wang Z.W."/>
            <person name="Zhao X."/>
            <person name="Zhong W.Y."/>
            <person name="Peng D.H."/>
            <person name="Ahmad S."/>
            <person name="Lan S."/>
            <person name="Zhang J.S."/>
            <person name="Tsai W.C."/>
            <person name="Van de Peer Y."/>
            <person name="Liu Z.J."/>
        </authorList>
    </citation>
    <scope>NUCLEOTIDE SEQUENCE</scope>
    <source>
        <strain evidence="1">CP</strain>
    </source>
</reference>
<gene>
    <name evidence="1" type="ORF">QJS10_CPA06g01647</name>
</gene>
<sequence>MATKWAQKTVVIPPQRRGCHLITPKGKSAPWKHTLEGPDDMPAHIKSSMFGCSLTIPITDGRLNMGTWQVPDVA</sequence>
<reference evidence="1" key="2">
    <citation type="submission" date="2023-06" db="EMBL/GenBank/DDBJ databases">
        <authorList>
            <person name="Ma L."/>
            <person name="Liu K.-W."/>
            <person name="Li Z."/>
            <person name="Hsiao Y.-Y."/>
            <person name="Qi Y."/>
            <person name="Fu T."/>
            <person name="Tang G."/>
            <person name="Zhang D."/>
            <person name="Sun W.-H."/>
            <person name="Liu D.-K."/>
            <person name="Li Y."/>
            <person name="Chen G.-Z."/>
            <person name="Liu X.-D."/>
            <person name="Liao X.-Y."/>
            <person name="Jiang Y.-T."/>
            <person name="Yu X."/>
            <person name="Hao Y."/>
            <person name="Huang J."/>
            <person name="Zhao X.-W."/>
            <person name="Ke S."/>
            <person name="Chen Y.-Y."/>
            <person name="Wu W.-L."/>
            <person name="Hsu J.-L."/>
            <person name="Lin Y.-F."/>
            <person name="Huang M.-D."/>
            <person name="Li C.-Y."/>
            <person name="Huang L."/>
            <person name="Wang Z.-W."/>
            <person name="Zhao X."/>
            <person name="Zhong W.-Y."/>
            <person name="Peng D.-H."/>
            <person name="Ahmad S."/>
            <person name="Lan S."/>
            <person name="Zhang J.-S."/>
            <person name="Tsai W.-C."/>
            <person name="Van De Peer Y."/>
            <person name="Liu Z.-J."/>
        </authorList>
    </citation>
    <scope>NUCLEOTIDE SEQUENCE</scope>
    <source>
        <strain evidence="1">CP</strain>
        <tissue evidence="1">Leaves</tissue>
    </source>
</reference>
<dbReference type="InterPro" id="IPR035917">
    <property type="entry name" value="YjbQ-like_sf"/>
</dbReference>
<dbReference type="Gene3D" id="2.60.120.460">
    <property type="entry name" value="YjbQ-like"/>
    <property type="match status" value="1"/>
</dbReference>
<dbReference type="Pfam" id="PF01894">
    <property type="entry name" value="YjbQ"/>
    <property type="match status" value="1"/>
</dbReference>
<evidence type="ECO:0000313" key="2">
    <source>
        <dbReference type="Proteomes" id="UP001180020"/>
    </source>
</evidence>
<dbReference type="PANTHER" id="PTHR30615">
    <property type="entry name" value="UNCHARACTERIZED PROTEIN YJBQ-RELATED"/>
    <property type="match status" value="1"/>
</dbReference>
<proteinExistence type="predicted"/>
<comment type="caution">
    <text evidence="1">The sequence shown here is derived from an EMBL/GenBank/DDBJ whole genome shotgun (WGS) entry which is preliminary data.</text>
</comment>
<name>A0AAV9EMH0_ACOCL</name>
<dbReference type="AlphaFoldDB" id="A0AAV9EMH0"/>
<protein>
    <submittedName>
        <fullName evidence="1">Uncharacterized protein</fullName>
    </submittedName>
</protein>
<dbReference type="EMBL" id="JAUJYO010000006">
    <property type="protein sequence ID" value="KAK1313418.1"/>
    <property type="molecule type" value="Genomic_DNA"/>
</dbReference>
<evidence type="ECO:0000313" key="1">
    <source>
        <dbReference type="EMBL" id="KAK1313418.1"/>
    </source>
</evidence>